<accession>A0ABM7MCS5</accession>
<gene>
    <name evidence="2" type="ORF">THMIRHAM_09550</name>
</gene>
<dbReference type="PANTHER" id="PTHR39431:SF1">
    <property type="entry name" value="FRPA_C-RELATED PROTEIN"/>
    <property type="match status" value="1"/>
</dbReference>
<feature type="region of interest" description="Disordered" evidence="1">
    <location>
        <begin position="131"/>
        <end position="157"/>
    </location>
</feature>
<evidence type="ECO:0000256" key="1">
    <source>
        <dbReference type="SAM" id="MobiDB-lite"/>
    </source>
</evidence>
<sequence length="380" mass="42569">MRIQDQNIQLQSQHQLLQQRQSERVHETFINGQLATRESMTFSHTQQSTKTLTIQPSALENYQRQLSALHPLSLQNTQGLNNLQQVDGPTTASQTQLPTKLQEMISAIEAMMERLTGKKVKLQVYGYNTSPQESNDTSSFSPQQAKNLQNPQASIQNATPTTGQRWLWNQIFHEEEHTRFQATGHVTTEDGRAIDFNLTSSMSRQFTQQFSLEKQQGVIFKDPLVINFNGQPATLTVDKFAFDLDADGQSENISFVNNNSGFLAFDKNQDGVINDGTELFGAMTGNGFAELSQFDEDANGWIDENDTIFSQLQVWQKTPNGLNQLSGLLELNIGAIYLQNIPTEFALNDSNKQHGQIRSSGVFLHESGQVGTIQQIDLVV</sequence>
<reference evidence="2" key="1">
    <citation type="journal article" date="2022" name="Arch. Microbiol.">
        <title>Thiomicrorhabdus immobilis sp. nov., a mesophilic sulfur-oxidizing bacterium isolated from sediment of a brackish lake in northern Japan.</title>
        <authorList>
            <person name="Kojima H."/>
            <person name="Mochizuki J."/>
            <person name="Kanda M."/>
            <person name="Watanabe T."/>
            <person name="Fukui M."/>
        </authorList>
    </citation>
    <scope>NUCLEOTIDE SEQUENCE</scope>
    <source>
        <strain evidence="2">Am19</strain>
    </source>
</reference>
<dbReference type="EMBL" id="AP024202">
    <property type="protein sequence ID" value="BCN93170.1"/>
    <property type="molecule type" value="Genomic_DNA"/>
</dbReference>
<keyword evidence="3" id="KW-1185">Reference proteome</keyword>
<protein>
    <recommendedName>
        <fullName evidence="4">VCBS repeat-containing protein</fullName>
    </recommendedName>
</protein>
<organism evidence="2 3">
    <name type="scientific">Thiomicrorhabdus immobilis</name>
    <dbReference type="NCBI Taxonomy" id="2791037"/>
    <lineage>
        <taxon>Bacteria</taxon>
        <taxon>Pseudomonadati</taxon>
        <taxon>Pseudomonadota</taxon>
        <taxon>Gammaproteobacteria</taxon>
        <taxon>Thiotrichales</taxon>
        <taxon>Piscirickettsiaceae</taxon>
        <taxon>Thiomicrorhabdus</taxon>
    </lineage>
</organism>
<name>A0ABM7MCS5_9GAMM</name>
<evidence type="ECO:0008006" key="4">
    <source>
        <dbReference type="Google" id="ProtNLM"/>
    </source>
</evidence>
<dbReference type="PANTHER" id="PTHR39431">
    <property type="entry name" value="FRPA/C-RELATED PROTEIN"/>
    <property type="match status" value="1"/>
</dbReference>
<dbReference type="RefSeq" id="WP_237264129.1">
    <property type="nucleotide sequence ID" value="NZ_AP024202.1"/>
</dbReference>
<dbReference type="Proteomes" id="UP001054820">
    <property type="component" value="Chromosome"/>
</dbReference>
<proteinExistence type="predicted"/>
<evidence type="ECO:0000313" key="2">
    <source>
        <dbReference type="EMBL" id="BCN93170.1"/>
    </source>
</evidence>
<evidence type="ECO:0000313" key="3">
    <source>
        <dbReference type="Proteomes" id="UP001054820"/>
    </source>
</evidence>